<organism evidence="1">
    <name type="scientific">Rhizophora mucronata</name>
    <name type="common">Asiatic mangrove</name>
    <dbReference type="NCBI Taxonomy" id="61149"/>
    <lineage>
        <taxon>Eukaryota</taxon>
        <taxon>Viridiplantae</taxon>
        <taxon>Streptophyta</taxon>
        <taxon>Embryophyta</taxon>
        <taxon>Tracheophyta</taxon>
        <taxon>Spermatophyta</taxon>
        <taxon>Magnoliopsida</taxon>
        <taxon>eudicotyledons</taxon>
        <taxon>Gunneridae</taxon>
        <taxon>Pentapetalae</taxon>
        <taxon>rosids</taxon>
        <taxon>fabids</taxon>
        <taxon>Malpighiales</taxon>
        <taxon>Rhizophoraceae</taxon>
        <taxon>Rhizophora</taxon>
    </lineage>
</organism>
<protein>
    <submittedName>
        <fullName evidence="1">Uncharacterized protein</fullName>
    </submittedName>
</protein>
<reference evidence="1" key="1">
    <citation type="submission" date="2018-02" db="EMBL/GenBank/DDBJ databases">
        <title>Rhizophora mucronata_Transcriptome.</title>
        <authorList>
            <person name="Meera S.P."/>
            <person name="Sreeshan A."/>
            <person name="Augustine A."/>
        </authorList>
    </citation>
    <scope>NUCLEOTIDE SEQUENCE</scope>
    <source>
        <tissue evidence="1">Leaf</tissue>
    </source>
</reference>
<dbReference type="AlphaFoldDB" id="A0A2P2IMZ0"/>
<dbReference type="EMBL" id="GGEC01002100">
    <property type="protein sequence ID" value="MBW82583.1"/>
    <property type="molecule type" value="Transcribed_RNA"/>
</dbReference>
<accession>A0A2P2IMZ0</accession>
<evidence type="ECO:0000313" key="1">
    <source>
        <dbReference type="EMBL" id="MBW82583.1"/>
    </source>
</evidence>
<name>A0A2P2IMZ0_RHIMU</name>
<proteinExistence type="predicted"/>
<sequence>MLETLPCFGRNQFTMFCKTFGSKITLKLTFWSFETFHFSC</sequence>